<dbReference type="GO" id="GO:0001510">
    <property type="term" value="P:RNA methylation"/>
    <property type="evidence" value="ECO:0007669"/>
    <property type="project" value="InterPro"/>
</dbReference>
<reference evidence="8 9" key="1">
    <citation type="submission" date="2018-01" db="EMBL/GenBank/DDBJ databases">
        <title>Metagenomic assembled genomes from two thermal pools in the Uzon Caldera, Kamchatka, Russia.</title>
        <authorList>
            <person name="Wilkins L."/>
            <person name="Ettinger C."/>
        </authorList>
    </citation>
    <scope>NUCLEOTIDE SEQUENCE [LARGE SCALE GENOMIC DNA]</scope>
    <source>
        <strain evidence="8">ZAV-05</strain>
    </source>
</reference>
<feature type="binding site" evidence="6">
    <location>
        <position position="177"/>
    </location>
    <ligand>
        <name>S-adenosyl-L-methionine</name>
        <dbReference type="ChEBI" id="CHEBI:59789"/>
    </ligand>
</feature>
<proteinExistence type="inferred from homology"/>
<evidence type="ECO:0000313" key="9">
    <source>
        <dbReference type="Proteomes" id="UP000242881"/>
    </source>
</evidence>
<dbReference type="AlphaFoldDB" id="A0A2J6WNT6"/>
<evidence type="ECO:0000256" key="6">
    <source>
        <dbReference type="PROSITE-ProRule" id="PRU01023"/>
    </source>
</evidence>
<dbReference type="InterPro" id="IPR049560">
    <property type="entry name" value="MeTrfase_RsmB-F_NOP2_cat"/>
</dbReference>
<keyword evidence="5 6" id="KW-0694">RNA-binding</keyword>
<dbReference type="Pfam" id="PF01189">
    <property type="entry name" value="Methyltr_RsmB-F"/>
    <property type="match status" value="1"/>
</dbReference>
<organism evidence="8 9">
    <name type="scientific">Calditerrivibrio nitroreducens</name>
    <dbReference type="NCBI Taxonomy" id="477976"/>
    <lineage>
        <taxon>Bacteria</taxon>
        <taxon>Pseudomonadati</taxon>
        <taxon>Deferribacterota</taxon>
        <taxon>Deferribacteres</taxon>
        <taxon>Deferribacterales</taxon>
        <taxon>Calditerrivibrionaceae</taxon>
    </lineage>
</organism>
<protein>
    <recommendedName>
        <fullName evidence="7">SAM-dependent MTase RsmB/NOP-type domain-containing protein</fullName>
    </recommendedName>
</protein>
<keyword evidence="3 6" id="KW-0808">Transferase</keyword>
<dbReference type="Gene3D" id="3.10.450.720">
    <property type="match status" value="1"/>
</dbReference>
<comment type="similarity">
    <text evidence="6">Belongs to the class I-like SAM-binding methyltransferase superfamily. RsmB/NOP family.</text>
</comment>
<evidence type="ECO:0000256" key="3">
    <source>
        <dbReference type="ARBA" id="ARBA00022679"/>
    </source>
</evidence>
<dbReference type="PANTHER" id="PTHR22807:SF30">
    <property type="entry name" value="28S RRNA (CYTOSINE(4447)-C(5))-METHYLTRANSFERASE-RELATED"/>
    <property type="match status" value="1"/>
</dbReference>
<sequence length="441" mass="50510">MNKEFIRKYRDLFGNESDDFFASLLKKRKRYFRLNKARDVDYLKELNSYKISATDIPNIFSYDEPNEIITNTISFLTGGIYIQNPSSVIPPMILSKLLGNKGIVIDVAAAPGGKTTALSEFSNRNMTIIANEPSSSRLKSLNFNIEKYGAWNINTISYDGRILHKKLPQIFDGILLDAPCSNENKIGYNDEVNKNWSIDLLNKMKKLQKEIILSSLQLLKPGGFLIYSTCTFSIEENEKNVEEILKENSDVELIDINENRFTKGISGNISIDDKVIRVLPHKSEYDGFFIAGLKKKGELIIDDKHEKNIEGTKINRFFPGHTFEGAFKSIDGLVFFQKENRVIEKIKFNKTGIKAGKIVKNELELSSQFLWEFGKFFNEDKKIYIEREIAIEFLSGFDINMEVDRDKNALFYENIPVGIVKNLGGVLKNKLDRYFLYGRGI</sequence>
<dbReference type="InterPro" id="IPR001678">
    <property type="entry name" value="MeTrfase_RsmB-F_NOP2_dom"/>
</dbReference>
<keyword evidence="4 6" id="KW-0949">S-adenosyl-L-methionine</keyword>
<gene>
    <name evidence="8" type="ORF">C0187_02620</name>
</gene>
<dbReference type="GO" id="GO:0008173">
    <property type="term" value="F:RNA methyltransferase activity"/>
    <property type="evidence" value="ECO:0007669"/>
    <property type="project" value="InterPro"/>
</dbReference>
<evidence type="ECO:0000313" key="8">
    <source>
        <dbReference type="EMBL" id="PMP72030.1"/>
    </source>
</evidence>
<feature type="binding site" evidence="6">
    <location>
        <position position="159"/>
    </location>
    <ligand>
        <name>S-adenosyl-L-methionine</name>
        <dbReference type="ChEBI" id="CHEBI:59789"/>
    </ligand>
</feature>
<dbReference type="InterPro" id="IPR029063">
    <property type="entry name" value="SAM-dependent_MTases_sf"/>
</dbReference>
<dbReference type="GO" id="GO:0003723">
    <property type="term" value="F:RNA binding"/>
    <property type="evidence" value="ECO:0007669"/>
    <property type="project" value="UniProtKB-UniRule"/>
</dbReference>
<dbReference type="PROSITE" id="PS51686">
    <property type="entry name" value="SAM_MT_RSMB_NOP"/>
    <property type="match status" value="1"/>
</dbReference>
<dbReference type="PRINTS" id="PR02008">
    <property type="entry name" value="RCMTFAMILY"/>
</dbReference>
<dbReference type="PANTHER" id="PTHR22807">
    <property type="entry name" value="NOP2 YEAST -RELATED NOL1/NOP2/FMU SUN DOMAIN-CONTAINING"/>
    <property type="match status" value="1"/>
</dbReference>
<accession>A0A2J6WNT6</accession>
<comment type="caution">
    <text evidence="8">The sequence shown here is derived from an EMBL/GenBank/DDBJ whole genome shotgun (WGS) entry which is preliminary data.</text>
</comment>
<feature type="active site" description="Nucleophile" evidence="6">
    <location>
        <position position="230"/>
    </location>
</feature>
<name>A0A2J6WNT6_9BACT</name>
<dbReference type="SUPFAM" id="SSF53335">
    <property type="entry name" value="S-adenosyl-L-methionine-dependent methyltransferases"/>
    <property type="match status" value="1"/>
</dbReference>
<dbReference type="Proteomes" id="UP000242881">
    <property type="component" value="Unassembled WGS sequence"/>
</dbReference>
<dbReference type="CDD" id="cd02440">
    <property type="entry name" value="AdoMet_MTases"/>
    <property type="match status" value="1"/>
</dbReference>
<feature type="domain" description="SAM-dependent MTase RsmB/NOP-type" evidence="7">
    <location>
        <begin position="13"/>
        <end position="296"/>
    </location>
</feature>
<feature type="binding site" evidence="6">
    <location>
        <begin position="108"/>
        <end position="114"/>
    </location>
    <ligand>
        <name>S-adenosyl-L-methionine</name>
        <dbReference type="ChEBI" id="CHEBI:59789"/>
    </ligand>
</feature>
<dbReference type="InterPro" id="IPR027391">
    <property type="entry name" value="Nol1_Nop2_Fmu_2"/>
</dbReference>
<dbReference type="RefSeq" id="WP_424605299.1">
    <property type="nucleotide sequence ID" value="NZ_JBNAVA010000003.1"/>
</dbReference>
<keyword evidence="2 6" id="KW-0489">Methyltransferase</keyword>
<dbReference type="InterPro" id="IPR031341">
    <property type="entry name" value="Methyltr_RsmF_N"/>
</dbReference>
<dbReference type="EMBL" id="PNIN01000029">
    <property type="protein sequence ID" value="PMP72030.1"/>
    <property type="molecule type" value="Genomic_DNA"/>
</dbReference>
<evidence type="ECO:0000256" key="2">
    <source>
        <dbReference type="ARBA" id="ARBA00022603"/>
    </source>
</evidence>
<dbReference type="Pfam" id="PF13636">
    <property type="entry name" value="Methyltranf_PUA"/>
    <property type="match status" value="1"/>
</dbReference>
<evidence type="ECO:0000256" key="4">
    <source>
        <dbReference type="ARBA" id="ARBA00022691"/>
    </source>
</evidence>
<dbReference type="Pfam" id="PF17125">
    <property type="entry name" value="Methyltr_RsmF_N"/>
    <property type="match status" value="1"/>
</dbReference>
<dbReference type="Gene3D" id="3.40.50.150">
    <property type="entry name" value="Vaccinia Virus protein VP39"/>
    <property type="match status" value="1"/>
</dbReference>
<keyword evidence="1" id="KW-0963">Cytoplasm</keyword>
<evidence type="ECO:0000256" key="1">
    <source>
        <dbReference type="ARBA" id="ARBA00022490"/>
    </source>
</evidence>
<dbReference type="InterPro" id="IPR023267">
    <property type="entry name" value="RCMT"/>
</dbReference>
<evidence type="ECO:0000259" key="7">
    <source>
        <dbReference type="PROSITE" id="PS51686"/>
    </source>
</evidence>
<evidence type="ECO:0000256" key="5">
    <source>
        <dbReference type="ARBA" id="ARBA00022884"/>
    </source>
</evidence>
<feature type="binding site" evidence="6">
    <location>
        <position position="132"/>
    </location>
    <ligand>
        <name>S-adenosyl-L-methionine</name>
        <dbReference type="ChEBI" id="CHEBI:59789"/>
    </ligand>
</feature>